<gene>
    <name evidence="2" type="ORF">PUT78_15700</name>
</gene>
<evidence type="ECO:0000313" key="2">
    <source>
        <dbReference type="EMBL" id="MDD7972543.1"/>
    </source>
</evidence>
<proteinExistence type="predicted"/>
<sequence length="55" mass="5862">MFSKYLKEFTIHQNAVTRGDWVILTAAIAGMGISVFAYIADGPGDLAEAGMIVAE</sequence>
<name>A0ABT5TF60_9RHOB</name>
<accession>A0ABT5TF60</accession>
<keyword evidence="1" id="KW-0472">Membrane</keyword>
<dbReference type="EMBL" id="JAQZSM010000016">
    <property type="protein sequence ID" value="MDD7972543.1"/>
    <property type="molecule type" value="Genomic_DNA"/>
</dbReference>
<keyword evidence="1" id="KW-1133">Transmembrane helix</keyword>
<evidence type="ECO:0008006" key="4">
    <source>
        <dbReference type="Google" id="ProtNLM"/>
    </source>
</evidence>
<dbReference type="Proteomes" id="UP001431784">
    <property type="component" value="Unassembled WGS sequence"/>
</dbReference>
<evidence type="ECO:0000313" key="3">
    <source>
        <dbReference type="Proteomes" id="UP001431784"/>
    </source>
</evidence>
<keyword evidence="1" id="KW-0812">Transmembrane</keyword>
<comment type="caution">
    <text evidence="2">The sequence shown here is derived from an EMBL/GenBank/DDBJ whole genome shotgun (WGS) entry which is preliminary data.</text>
</comment>
<reference evidence="2" key="1">
    <citation type="submission" date="2023-02" db="EMBL/GenBank/DDBJ databases">
        <title>Description of Roseinatronobacter alkalisoli sp. nov., an alkaliphilic bacerium isolated from soda soil.</title>
        <authorList>
            <person name="Wei W."/>
        </authorList>
    </citation>
    <scope>NUCLEOTIDE SEQUENCE</scope>
    <source>
        <strain evidence="2">HJB301</strain>
    </source>
</reference>
<keyword evidence="3" id="KW-1185">Reference proteome</keyword>
<feature type="transmembrane region" description="Helical" evidence="1">
    <location>
        <begin position="21"/>
        <end position="40"/>
    </location>
</feature>
<protein>
    <recommendedName>
        <fullName evidence="4">Flp family type IVb pilin</fullName>
    </recommendedName>
</protein>
<organism evidence="2 3">
    <name type="scientific">Roseinatronobacter alkalisoli</name>
    <dbReference type="NCBI Taxonomy" id="3028235"/>
    <lineage>
        <taxon>Bacteria</taxon>
        <taxon>Pseudomonadati</taxon>
        <taxon>Pseudomonadota</taxon>
        <taxon>Alphaproteobacteria</taxon>
        <taxon>Rhodobacterales</taxon>
        <taxon>Paracoccaceae</taxon>
        <taxon>Roseinatronobacter</taxon>
    </lineage>
</organism>
<dbReference type="RefSeq" id="WP_274353215.1">
    <property type="nucleotide sequence ID" value="NZ_JAQZSM010000016.1"/>
</dbReference>
<evidence type="ECO:0000256" key="1">
    <source>
        <dbReference type="SAM" id="Phobius"/>
    </source>
</evidence>